<organism evidence="1 2">
    <name type="scientific">Streptomyces phaeochromogenes</name>
    <dbReference type="NCBI Taxonomy" id="1923"/>
    <lineage>
        <taxon>Bacteria</taxon>
        <taxon>Bacillati</taxon>
        <taxon>Actinomycetota</taxon>
        <taxon>Actinomycetes</taxon>
        <taxon>Kitasatosporales</taxon>
        <taxon>Streptomycetaceae</taxon>
        <taxon>Streptomyces</taxon>
        <taxon>Streptomyces phaeochromogenes group</taxon>
    </lineage>
</organism>
<protein>
    <submittedName>
        <fullName evidence="1">Uncharacterized protein</fullName>
    </submittedName>
</protein>
<dbReference type="Proteomes" id="UP001340816">
    <property type="component" value="Chromosome"/>
</dbReference>
<accession>A0ABZ1HUA9</accession>
<name>A0ABZ1HUA9_STRPH</name>
<dbReference type="RefSeq" id="WP_326762353.1">
    <property type="nucleotide sequence ID" value="NZ_CP109135.1"/>
</dbReference>
<evidence type="ECO:0000313" key="1">
    <source>
        <dbReference type="EMBL" id="WSD20719.1"/>
    </source>
</evidence>
<dbReference type="EMBL" id="CP109135">
    <property type="protein sequence ID" value="WSD20719.1"/>
    <property type="molecule type" value="Genomic_DNA"/>
</dbReference>
<proteinExistence type="predicted"/>
<gene>
    <name evidence="1" type="ORF">OHB35_49895</name>
</gene>
<evidence type="ECO:0000313" key="2">
    <source>
        <dbReference type="Proteomes" id="UP001340816"/>
    </source>
</evidence>
<sequence length="141" mass="15534">MTISCRSGEDQSGGLEITITLTALEAEAMGTDATLMAEIFDSYLWAMGMLRTGRNSRDPGTPPPTPGDWLAALRGLDRLPTRFQGIRDGLIRACTAADGSLERLANVMNISRSAARHRRTRITRHAPKPWEQWARTPSSRP</sequence>
<keyword evidence="2" id="KW-1185">Reference proteome</keyword>
<reference evidence="1 2" key="1">
    <citation type="submission" date="2022-10" db="EMBL/GenBank/DDBJ databases">
        <title>The complete genomes of actinobacterial strains from the NBC collection.</title>
        <authorList>
            <person name="Joergensen T.S."/>
            <person name="Alvarez Arevalo M."/>
            <person name="Sterndorff E.B."/>
            <person name="Faurdal D."/>
            <person name="Vuksanovic O."/>
            <person name="Mourched A.-S."/>
            <person name="Charusanti P."/>
            <person name="Shaw S."/>
            <person name="Blin K."/>
            <person name="Weber T."/>
        </authorList>
    </citation>
    <scope>NUCLEOTIDE SEQUENCE [LARGE SCALE GENOMIC DNA]</scope>
    <source>
        <strain evidence="1 2">NBC 01752</strain>
    </source>
</reference>